<proteinExistence type="predicted"/>
<dbReference type="PANTHER" id="PTHR40254">
    <property type="entry name" value="BLR0577 PROTEIN"/>
    <property type="match status" value="1"/>
</dbReference>
<reference evidence="2 3" key="1">
    <citation type="submission" date="2017-01" db="EMBL/GenBank/DDBJ databases">
        <title>Whole-Genome Shotgun Sequencing of Two beta-Proteobacterial Species in Search of the Bulgecin Biosynthetic Cluster.</title>
        <authorList>
            <person name="Horsman M.E."/>
            <person name="Marous D.R."/>
            <person name="Li R."/>
            <person name="Oliver R.A."/>
            <person name="Byun B."/>
            <person name="Emrich S.J."/>
            <person name="Boggess B."/>
            <person name="Townsend C.A."/>
            <person name="Mobashery S."/>
        </authorList>
    </citation>
    <scope>NUCLEOTIDE SEQUENCE [LARGE SCALE GENOMIC DNA]</scope>
    <source>
        <strain evidence="2 3">ATCC 31363</strain>
    </source>
</reference>
<dbReference type="InterPro" id="IPR038732">
    <property type="entry name" value="HpyO/CreE_NAD-binding"/>
</dbReference>
<dbReference type="PANTHER" id="PTHR40254:SF1">
    <property type="entry name" value="BLR0577 PROTEIN"/>
    <property type="match status" value="1"/>
</dbReference>
<accession>A0A2A4EPT2</accession>
<organism evidence="2 3">
    <name type="scientific">Paraburkholderia acidicola</name>
    <dbReference type="NCBI Taxonomy" id="1912599"/>
    <lineage>
        <taxon>Bacteria</taxon>
        <taxon>Pseudomonadati</taxon>
        <taxon>Pseudomonadota</taxon>
        <taxon>Betaproteobacteria</taxon>
        <taxon>Burkholderiales</taxon>
        <taxon>Burkholderiaceae</taxon>
        <taxon>Paraburkholderia</taxon>
    </lineage>
</organism>
<dbReference type="InterPro" id="IPR036188">
    <property type="entry name" value="FAD/NAD-bd_sf"/>
</dbReference>
<name>A0A2A4EPT2_9BURK</name>
<dbReference type="Gene3D" id="3.50.50.60">
    <property type="entry name" value="FAD/NAD(P)-binding domain"/>
    <property type="match status" value="1"/>
</dbReference>
<dbReference type="SUPFAM" id="SSF51905">
    <property type="entry name" value="FAD/NAD(P)-binding domain"/>
    <property type="match status" value="1"/>
</dbReference>
<evidence type="ECO:0000313" key="3">
    <source>
        <dbReference type="Proteomes" id="UP000218022"/>
    </source>
</evidence>
<protein>
    <submittedName>
        <fullName evidence="2">FAD-dependent oxidoreductase</fullName>
    </submittedName>
</protein>
<dbReference type="Proteomes" id="UP000218022">
    <property type="component" value="Unassembled WGS sequence"/>
</dbReference>
<dbReference type="InterPro" id="IPR052189">
    <property type="entry name" value="L-asp_N-monooxygenase_NS-form"/>
</dbReference>
<comment type="caution">
    <text evidence="2">The sequence shown here is derived from an EMBL/GenBank/DDBJ whole genome shotgun (WGS) entry which is preliminary data.</text>
</comment>
<evidence type="ECO:0000313" key="2">
    <source>
        <dbReference type="EMBL" id="PCE22129.1"/>
    </source>
</evidence>
<gene>
    <name evidence="2" type="ORF">BWP39_20875</name>
</gene>
<feature type="domain" description="FAD-dependent urate hydroxylase HpyO/Asp monooxygenase CreE-like FAD/NAD(P)-binding" evidence="1">
    <location>
        <begin position="12"/>
        <end position="161"/>
    </location>
</feature>
<dbReference type="AlphaFoldDB" id="A0A2A4EPT2"/>
<sequence length="467" mass="51935">MHRTSSEKRTIAIIGAGFSGTLTAVNILRTRQSHDLRVVLIEQAPVHARGLAYRSRDDNHLLNVPAGNMSALVDEPDHFVSWCQHIDPALNAGSFISRRLYGEYLQSTLESAETQHPGILEKITDEAIAVAPDASDNTFRVALASGSSLKATQVVLALGHFPPRPPAAVPEALYRHIVDPWDFTRLDSLDPARPVVILGTGHTAIDALFRLTSCNATRKVVLLSRRGLLPHGHRFNPSPPCTSDYPAYLAGLPPTIRAYTRALRRESARREADGGNWRDVINELRPHAARLWQGLPESEQRRSLRGIAAYWDIHRHRLAPVATRRLERLLESGQVERIAGQVAGLDLHGTNLRVQIKERHHTDTKSLDIGAIVNCTGPNYDLSALSLPLVTQLRETGLIQQDRLKLGLLVDGDYQVIGAHDEAIPGLFYIGPMLKARYWEAIAVPELRQHADQLARNLTRPRLHEER</sequence>
<dbReference type="OrthoDB" id="101972at2"/>
<evidence type="ECO:0000259" key="1">
    <source>
        <dbReference type="Pfam" id="PF13454"/>
    </source>
</evidence>
<dbReference type="Pfam" id="PF13454">
    <property type="entry name" value="NAD_binding_9"/>
    <property type="match status" value="1"/>
</dbReference>
<dbReference type="RefSeq" id="WP_096723665.1">
    <property type="nucleotide sequence ID" value="NZ_MTZV01000006.1"/>
</dbReference>
<dbReference type="EMBL" id="MTZV01000006">
    <property type="protein sequence ID" value="PCE22129.1"/>
    <property type="molecule type" value="Genomic_DNA"/>
</dbReference>